<dbReference type="PANTHER" id="PTHR46481">
    <property type="entry name" value="ZINC FINGER BED DOMAIN-CONTAINING PROTEIN 4"/>
    <property type="match status" value="1"/>
</dbReference>
<dbReference type="InterPro" id="IPR052035">
    <property type="entry name" value="ZnF_BED_domain_contain"/>
</dbReference>
<dbReference type="STRING" id="5627.A0A1C7MT05"/>
<evidence type="ECO:0000256" key="4">
    <source>
        <dbReference type="ARBA" id="ARBA00022833"/>
    </source>
</evidence>
<organism evidence="8 9">
    <name type="scientific">Grifola frondosa</name>
    <name type="common">Maitake</name>
    <name type="synonym">Polyporus frondosus</name>
    <dbReference type="NCBI Taxonomy" id="5627"/>
    <lineage>
        <taxon>Eukaryota</taxon>
        <taxon>Fungi</taxon>
        <taxon>Dikarya</taxon>
        <taxon>Basidiomycota</taxon>
        <taxon>Agaricomycotina</taxon>
        <taxon>Agaricomycetes</taxon>
        <taxon>Polyporales</taxon>
        <taxon>Grifolaceae</taxon>
        <taxon>Grifola</taxon>
    </lineage>
</organism>
<feature type="domain" description="HAT C-terminal dimerisation" evidence="7">
    <location>
        <begin position="462"/>
        <end position="536"/>
    </location>
</feature>
<accession>A0A1C7MT05</accession>
<dbReference type="PANTHER" id="PTHR46481:SF10">
    <property type="entry name" value="ZINC FINGER BED DOMAIN-CONTAINING PROTEIN 39"/>
    <property type="match status" value="1"/>
</dbReference>
<reference evidence="8 9" key="1">
    <citation type="submission" date="2016-03" db="EMBL/GenBank/DDBJ databases">
        <title>Whole genome sequencing of Grifola frondosa 9006-11.</title>
        <authorList>
            <person name="Min B."/>
            <person name="Park H."/>
            <person name="Kim J.-G."/>
            <person name="Cho H."/>
            <person name="Oh Y.-L."/>
            <person name="Kong W.-S."/>
            <person name="Choi I.-G."/>
        </authorList>
    </citation>
    <scope>NUCLEOTIDE SEQUENCE [LARGE SCALE GENOMIC DNA]</scope>
    <source>
        <strain evidence="8 9">9006-11</strain>
    </source>
</reference>
<keyword evidence="2" id="KW-0479">Metal-binding</keyword>
<keyword evidence="9" id="KW-1185">Reference proteome</keyword>
<evidence type="ECO:0000313" key="8">
    <source>
        <dbReference type="EMBL" id="OBZ79948.1"/>
    </source>
</evidence>
<dbReference type="InterPro" id="IPR008906">
    <property type="entry name" value="HATC_C_dom"/>
</dbReference>
<keyword evidence="3" id="KW-0863">Zinc-finger</keyword>
<keyword evidence="5" id="KW-0539">Nucleus</keyword>
<dbReference type="GO" id="GO:0008270">
    <property type="term" value="F:zinc ion binding"/>
    <property type="evidence" value="ECO:0007669"/>
    <property type="project" value="UniProtKB-KW"/>
</dbReference>
<feature type="compositionally biased region" description="Basic and acidic residues" evidence="6">
    <location>
        <begin position="58"/>
        <end position="70"/>
    </location>
</feature>
<dbReference type="OMA" id="WEEEWIS"/>
<evidence type="ECO:0000313" key="9">
    <source>
        <dbReference type="Proteomes" id="UP000092993"/>
    </source>
</evidence>
<dbReference type="EMBL" id="LUGG01000001">
    <property type="protein sequence ID" value="OBZ79948.1"/>
    <property type="molecule type" value="Genomic_DNA"/>
</dbReference>
<evidence type="ECO:0000256" key="3">
    <source>
        <dbReference type="ARBA" id="ARBA00022771"/>
    </source>
</evidence>
<dbReference type="Pfam" id="PF05699">
    <property type="entry name" value="Dimer_Tnp_hAT"/>
    <property type="match status" value="1"/>
</dbReference>
<dbReference type="OrthoDB" id="2751120at2759"/>
<evidence type="ECO:0000259" key="7">
    <source>
        <dbReference type="Pfam" id="PF05699"/>
    </source>
</evidence>
<comment type="caution">
    <text evidence="8">The sequence shown here is derived from an EMBL/GenBank/DDBJ whole genome shotgun (WGS) entry which is preliminary data.</text>
</comment>
<feature type="region of interest" description="Disordered" evidence="6">
    <location>
        <begin position="53"/>
        <end position="75"/>
    </location>
</feature>
<dbReference type="AlphaFoldDB" id="A0A1C7MT05"/>
<proteinExistence type="predicted"/>
<protein>
    <submittedName>
        <fullName evidence="8">Putative AC transposase</fullName>
    </submittedName>
</protein>
<evidence type="ECO:0000256" key="1">
    <source>
        <dbReference type="ARBA" id="ARBA00004123"/>
    </source>
</evidence>
<evidence type="ECO:0000256" key="6">
    <source>
        <dbReference type="SAM" id="MobiDB-lite"/>
    </source>
</evidence>
<name>A0A1C7MT05_GRIFR</name>
<evidence type="ECO:0000256" key="2">
    <source>
        <dbReference type="ARBA" id="ARBA00022723"/>
    </source>
</evidence>
<sequence length="572" mass="64344">MRKHARSCWGEEALAAADEAKDAAEARGTIVKGLQENGTITSAFQRKGNGKVTYSIRPHQDRGARGDCRPQHYIPSPSTVSRDVRLVFVRARSRIAKMLQTYEGQLSYGTDAWTAPNHRPFVGFTVHLERAGQPFGFPLDIVEVASSHSGEGLAKVFKKTLQEFGVEEKFDVPKKDQNAILTEDERELQELAEGVADDLAAQGDGEEVDELLEVNEDDWIDEIELLTAEERANLEQSIRPLRLVLAKVMSAETGIQDDQLTYKAPADVVHSPRRASYDCPCDARDVATRWNSTFDMLEFAIEYRLGIDKICADRNAGLRQLELSEREWSVPDSFTHALLATSHAGLQGRHTLFLSCDTNLAMVIPAMDHVDERLTTDSINLLHPRHKLSYFKQARWEPEWIDEAERIVREKYELSYEKRPCDEDDSDVVVTGTSQTSIKSNTNIFDSIPALSAPKPSERRSELDIYLATDPEHVADALAWWHERRGTYPHLSRMALDYLSIPDVERMFSCGRLVLSHVRSRLSAQSTRALICLGAWSRLGLVKDDDVKAVTVLAELEGEDQALEDGWDSIKL</sequence>
<dbReference type="GO" id="GO:0005634">
    <property type="term" value="C:nucleus"/>
    <property type="evidence" value="ECO:0007669"/>
    <property type="project" value="UniProtKB-SubCell"/>
</dbReference>
<comment type="subcellular location">
    <subcellularLocation>
        <location evidence="1">Nucleus</location>
    </subcellularLocation>
</comment>
<dbReference type="Proteomes" id="UP000092993">
    <property type="component" value="Unassembled WGS sequence"/>
</dbReference>
<dbReference type="GO" id="GO:0046983">
    <property type="term" value="F:protein dimerization activity"/>
    <property type="evidence" value="ECO:0007669"/>
    <property type="project" value="InterPro"/>
</dbReference>
<keyword evidence="4" id="KW-0862">Zinc</keyword>
<gene>
    <name evidence="8" type="primary">TRA1_6</name>
    <name evidence="8" type="ORF">A0H81_01081</name>
</gene>
<dbReference type="InterPro" id="IPR012337">
    <property type="entry name" value="RNaseH-like_sf"/>
</dbReference>
<evidence type="ECO:0000256" key="5">
    <source>
        <dbReference type="ARBA" id="ARBA00023242"/>
    </source>
</evidence>
<dbReference type="SUPFAM" id="SSF53098">
    <property type="entry name" value="Ribonuclease H-like"/>
    <property type="match status" value="1"/>
</dbReference>